<protein>
    <submittedName>
        <fullName evidence="1">Putative tranposon-transfer assisting protein</fullName>
    </submittedName>
</protein>
<sequence length="73" mass="8259">MNKFTLEERNLICIYNTGSRTGLLSELTQMQTHLEQDETELLELAQSVMDKVTAMSDVEFDSITAELIADFEG</sequence>
<organism evidence="1 2">
    <name type="scientific">Alkalibaculum bacchi</name>
    <dbReference type="NCBI Taxonomy" id="645887"/>
    <lineage>
        <taxon>Bacteria</taxon>
        <taxon>Bacillati</taxon>
        <taxon>Bacillota</taxon>
        <taxon>Clostridia</taxon>
        <taxon>Eubacteriales</taxon>
        <taxon>Eubacteriaceae</taxon>
        <taxon>Alkalibaculum</taxon>
    </lineage>
</organism>
<reference evidence="1 2" key="1">
    <citation type="submission" date="2018-06" db="EMBL/GenBank/DDBJ databases">
        <title>Genomic Encyclopedia of Type Strains, Phase IV (KMG-IV): sequencing the most valuable type-strain genomes for metagenomic binning, comparative biology and taxonomic classification.</title>
        <authorList>
            <person name="Goeker M."/>
        </authorList>
    </citation>
    <scope>NUCLEOTIDE SEQUENCE [LARGE SCALE GENOMIC DNA]</scope>
    <source>
        <strain evidence="1 2">DSM 22112</strain>
    </source>
</reference>
<name>A0A366HZ75_9FIRM</name>
<dbReference type="AlphaFoldDB" id="A0A366HZ75"/>
<comment type="caution">
    <text evidence="1">The sequence shown here is derived from an EMBL/GenBank/DDBJ whole genome shotgun (WGS) entry which is preliminary data.</text>
</comment>
<dbReference type="Proteomes" id="UP000253490">
    <property type="component" value="Unassembled WGS sequence"/>
</dbReference>
<evidence type="ECO:0000313" key="2">
    <source>
        <dbReference type="Proteomes" id="UP000253490"/>
    </source>
</evidence>
<proteinExistence type="predicted"/>
<dbReference type="InterPro" id="IPR041965">
    <property type="entry name" value="TTRAP_sf"/>
</dbReference>
<dbReference type="Pfam" id="PF14203">
    <property type="entry name" value="TTRAP"/>
    <property type="match status" value="1"/>
</dbReference>
<gene>
    <name evidence="1" type="ORF">DES36_12310</name>
</gene>
<evidence type="ECO:0000313" key="1">
    <source>
        <dbReference type="EMBL" id="RBP58441.1"/>
    </source>
</evidence>
<dbReference type="OrthoDB" id="9812392at2"/>
<keyword evidence="2" id="KW-1185">Reference proteome</keyword>
<dbReference type="Gene3D" id="1.10.10.1850">
    <property type="entry name" value="Sporulation protein-like"/>
    <property type="match status" value="1"/>
</dbReference>
<accession>A0A366HZ75</accession>
<dbReference type="RefSeq" id="WP_113921693.1">
    <property type="nucleotide sequence ID" value="NZ_QNRX01000023.1"/>
</dbReference>
<dbReference type="EMBL" id="QNRX01000023">
    <property type="protein sequence ID" value="RBP58441.1"/>
    <property type="molecule type" value="Genomic_DNA"/>
</dbReference>
<dbReference type="InterPro" id="IPR025468">
    <property type="entry name" value="TTRAP"/>
</dbReference>